<name>A0A9X2PD80_9BACT</name>
<evidence type="ECO:0000256" key="2">
    <source>
        <dbReference type="SAM" id="SignalP"/>
    </source>
</evidence>
<evidence type="ECO:0000256" key="1">
    <source>
        <dbReference type="ARBA" id="ARBA00022729"/>
    </source>
</evidence>
<dbReference type="SUPFAM" id="SSF56925">
    <property type="entry name" value="OMPA-like"/>
    <property type="match status" value="1"/>
</dbReference>
<dbReference type="InterPro" id="IPR027385">
    <property type="entry name" value="Beta-barrel_OMP"/>
</dbReference>
<proteinExistence type="predicted"/>
<evidence type="ECO:0000313" key="4">
    <source>
        <dbReference type="EMBL" id="MCR9016585.1"/>
    </source>
</evidence>
<keyword evidence="1 2" id="KW-0732">Signal</keyword>
<feature type="chain" id="PRO_5040751815" evidence="2">
    <location>
        <begin position="21"/>
        <end position="197"/>
    </location>
</feature>
<keyword evidence="5" id="KW-1185">Reference proteome</keyword>
<sequence length="197" mass="21437">MKKITLIFAFAALISLQSQAQDTDKKGGFGLRGGASFFNFGGDDASSNDYSNRIGYHLGLYNSLFIGNSFAIEPGLFYSVKGTQNDDFANSRAILKYVDVPVLFRFYLSEGLNIFAGPQLSFLTSSKFEGDLFGSTISFDTESVSNSDFGVLVGLGYNLPKGLNLQASYNYGLSPVFKNSNVDVYNRGFQVSLGVTF</sequence>
<feature type="signal peptide" evidence="2">
    <location>
        <begin position="1"/>
        <end position="20"/>
    </location>
</feature>
<evidence type="ECO:0000259" key="3">
    <source>
        <dbReference type="Pfam" id="PF13505"/>
    </source>
</evidence>
<dbReference type="InterPro" id="IPR011250">
    <property type="entry name" value="OMP/PagP_B-barrel"/>
</dbReference>
<comment type="caution">
    <text evidence="4">The sequence shown here is derived from an EMBL/GenBank/DDBJ whole genome shotgun (WGS) entry which is preliminary data.</text>
</comment>
<accession>A0A9X2PD80</accession>
<feature type="domain" description="Outer membrane protein beta-barrel" evidence="3">
    <location>
        <begin position="8"/>
        <end position="197"/>
    </location>
</feature>
<dbReference type="RefSeq" id="WP_258424434.1">
    <property type="nucleotide sequence ID" value="NZ_JANSUY010000016.1"/>
</dbReference>
<dbReference type="AlphaFoldDB" id="A0A9X2PD80"/>
<dbReference type="Pfam" id="PF13505">
    <property type="entry name" value="OMP_b-brl"/>
    <property type="match status" value="1"/>
</dbReference>
<evidence type="ECO:0000313" key="5">
    <source>
        <dbReference type="Proteomes" id="UP001142175"/>
    </source>
</evidence>
<dbReference type="EMBL" id="JANSUY010000016">
    <property type="protein sequence ID" value="MCR9016585.1"/>
    <property type="molecule type" value="Genomic_DNA"/>
</dbReference>
<protein>
    <submittedName>
        <fullName evidence="4">PorT family protein</fullName>
    </submittedName>
</protein>
<gene>
    <name evidence="4" type="ORF">NU887_16210</name>
</gene>
<reference evidence="4" key="1">
    <citation type="submission" date="2022-08" db="EMBL/GenBank/DDBJ databases">
        <authorList>
            <person name="Zhang D."/>
        </authorList>
    </citation>
    <scope>NUCLEOTIDE SEQUENCE</scope>
    <source>
        <strain evidence="4">XJ19-11</strain>
    </source>
</reference>
<dbReference type="Proteomes" id="UP001142175">
    <property type="component" value="Unassembled WGS sequence"/>
</dbReference>
<organism evidence="4 5">
    <name type="scientific">Aquiflexum gelatinilyticum</name>
    <dbReference type="NCBI Taxonomy" id="2961943"/>
    <lineage>
        <taxon>Bacteria</taxon>
        <taxon>Pseudomonadati</taxon>
        <taxon>Bacteroidota</taxon>
        <taxon>Cytophagia</taxon>
        <taxon>Cytophagales</taxon>
        <taxon>Cyclobacteriaceae</taxon>
        <taxon>Aquiflexum</taxon>
    </lineage>
</organism>